<dbReference type="Proteomes" id="UP000789759">
    <property type="component" value="Unassembled WGS sequence"/>
</dbReference>
<gene>
    <name evidence="1" type="ORF">CPELLU_LOCUS15625</name>
</gene>
<proteinExistence type="predicted"/>
<dbReference type="AlphaFoldDB" id="A0A9N9J626"/>
<reference evidence="1" key="1">
    <citation type="submission" date="2021-06" db="EMBL/GenBank/DDBJ databases">
        <authorList>
            <person name="Kallberg Y."/>
            <person name="Tangrot J."/>
            <person name="Rosling A."/>
        </authorList>
    </citation>
    <scope>NUCLEOTIDE SEQUENCE</scope>
    <source>
        <strain evidence="1">FL966</strain>
    </source>
</reference>
<organism evidence="1 2">
    <name type="scientific">Cetraspora pellucida</name>
    <dbReference type="NCBI Taxonomy" id="1433469"/>
    <lineage>
        <taxon>Eukaryota</taxon>
        <taxon>Fungi</taxon>
        <taxon>Fungi incertae sedis</taxon>
        <taxon>Mucoromycota</taxon>
        <taxon>Glomeromycotina</taxon>
        <taxon>Glomeromycetes</taxon>
        <taxon>Diversisporales</taxon>
        <taxon>Gigasporaceae</taxon>
        <taxon>Cetraspora</taxon>
    </lineage>
</organism>
<keyword evidence="2" id="KW-1185">Reference proteome</keyword>
<sequence>QNYIRHLSYMLNTSSYEIFNERSTKTNISNNDYINIELDDKMLSEKDKGVLSSENGLLNDNDMFTENDVLSKDDLLNKDNMIREDLDREVVDKLLSNKKMAYIN</sequence>
<accession>A0A9N9J626</accession>
<protein>
    <submittedName>
        <fullName evidence="1">12458_t:CDS:1</fullName>
    </submittedName>
</protein>
<dbReference type="EMBL" id="CAJVQA010020989">
    <property type="protein sequence ID" value="CAG8766728.1"/>
    <property type="molecule type" value="Genomic_DNA"/>
</dbReference>
<evidence type="ECO:0000313" key="1">
    <source>
        <dbReference type="EMBL" id="CAG8766728.1"/>
    </source>
</evidence>
<name>A0A9N9J626_9GLOM</name>
<feature type="non-terminal residue" evidence="1">
    <location>
        <position position="104"/>
    </location>
</feature>
<comment type="caution">
    <text evidence="1">The sequence shown here is derived from an EMBL/GenBank/DDBJ whole genome shotgun (WGS) entry which is preliminary data.</text>
</comment>
<evidence type="ECO:0000313" key="2">
    <source>
        <dbReference type="Proteomes" id="UP000789759"/>
    </source>
</evidence>